<dbReference type="EMBL" id="MHTX01000008">
    <property type="protein sequence ID" value="OHA68746.1"/>
    <property type="molecule type" value="Genomic_DNA"/>
</dbReference>
<feature type="transmembrane region" description="Helical" evidence="1">
    <location>
        <begin position="140"/>
        <end position="165"/>
    </location>
</feature>
<dbReference type="Proteomes" id="UP000179258">
    <property type="component" value="Unassembled WGS sequence"/>
</dbReference>
<accession>A0A1G2R7C6</accession>
<feature type="transmembrane region" description="Helical" evidence="1">
    <location>
        <begin position="112"/>
        <end position="134"/>
    </location>
</feature>
<feature type="transmembrane region" description="Helical" evidence="1">
    <location>
        <begin position="217"/>
        <end position="234"/>
    </location>
</feature>
<evidence type="ECO:0000259" key="2">
    <source>
        <dbReference type="Pfam" id="PF13231"/>
    </source>
</evidence>
<comment type="caution">
    <text evidence="3">The sequence shown here is derived from an EMBL/GenBank/DDBJ whole genome shotgun (WGS) entry which is preliminary data.</text>
</comment>
<reference evidence="3 4" key="1">
    <citation type="journal article" date="2016" name="Nat. Commun.">
        <title>Thousands of microbial genomes shed light on interconnected biogeochemical processes in an aquifer system.</title>
        <authorList>
            <person name="Anantharaman K."/>
            <person name="Brown C.T."/>
            <person name="Hug L.A."/>
            <person name="Sharon I."/>
            <person name="Castelle C.J."/>
            <person name="Probst A.J."/>
            <person name="Thomas B.C."/>
            <person name="Singh A."/>
            <person name="Wilkins M.J."/>
            <person name="Karaoz U."/>
            <person name="Brodie E.L."/>
            <person name="Williams K.H."/>
            <person name="Hubbard S.S."/>
            <person name="Banfield J.F."/>
        </authorList>
    </citation>
    <scope>NUCLEOTIDE SEQUENCE [LARGE SCALE GENOMIC DNA]</scope>
</reference>
<dbReference type="AlphaFoldDB" id="A0A1G2R7C6"/>
<keyword evidence="1" id="KW-0812">Transmembrane</keyword>
<keyword evidence="1" id="KW-0472">Membrane</keyword>
<feature type="transmembrane region" description="Helical" evidence="1">
    <location>
        <begin position="310"/>
        <end position="326"/>
    </location>
</feature>
<name>A0A1G2R7C6_9BACT</name>
<dbReference type="InterPro" id="IPR038731">
    <property type="entry name" value="RgtA/B/C-like"/>
</dbReference>
<gene>
    <name evidence="3" type="ORF">A3D59_01020</name>
</gene>
<feature type="transmembrane region" description="Helical" evidence="1">
    <location>
        <begin position="358"/>
        <end position="377"/>
    </location>
</feature>
<keyword evidence="1" id="KW-1133">Transmembrane helix</keyword>
<feature type="transmembrane region" description="Helical" evidence="1">
    <location>
        <begin position="77"/>
        <end position="100"/>
    </location>
</feature>
<proteinExistence type="predicted"/>
<feature type="transmembrane region" description="Helical" evidence="1">
    <location>
        <begin position="280"/>
        <end position="301"/>
    </location>
</feature>
<dbReference type="Pfam" id="PF13231">
    <property type="entry name" value="PMT_2"/>
    <property type="match status" value="1"/>
</dbReference>
<protein>
    <recommendedName>
        <fullName evidence="2">Glycosyltransferase RgtA/B/C/D-like domain-containing protein</fullName>
    </recommendedName>
</protein>
<evidence type="ECO:0000256" key="1">
    <source>
        <dbReference type="SAM" id="Phobius"/>
    </source>
</evidence>
<sequence length="527" mass="60002">MFPLYNRFVAKKKIVIAVWLIFLAAVVVRFLWFRESTYFGFDEARDAFTSLDIFLKHDWKLIGPPATGNLGLFHGPLFWYFLGPLYLLGRGDVFFVSAVFRLINAAGVFGVFYIAGNLFTPWVGLVAALFYAVSFEQYQYAMYVGNPTLGVWCWLSIFIGAVMLYKKDRQAKWAPALMLAGAALGMQLNLMFAYFFLPVFLLLFLLRKNIVWDKKSVLAAIGLPLALLATYFLGEMKRGFLSVKKAVELIASGWVIMSPGQTKTAMYLEKFRAMFHDNLLLLPGEGLTITALALIMVALLLKFASKEKPVRLILVWIFAWLFLAPFGGHLAYYTHVGLAVGLLIGSAYLLGKLRKTRGGWLAYPLILMVMFSNLYLISAQAKRSLIFQIKPQPDMRLVDELAVIDLMYEEAEGKGYTVRLTGIPYRIQTVWAYLFKQYGVPKWGYYPFWETGNIEGFAGYMPPPKSGTTCLRYLIREPLKGLPIDIINEDIKTENIFSRATSKKEIGWFIWEKRQARDTNCHDNKPI</sequence>
<feature type="domain" description="Glycosyltransferase RgtA/B/C/D-like" evidence="2">
    <location>
        <begin position="74"/>
        <end position="226"/>
    </location>
</feature>
<feature type="transmembrane region" description="Helical" evidence="1">
    <location>
        <begin position="14"/>
        <end position="32"/>
    </location>
</feature>
<feature type="transmembrane region" description="Helical" evidence="1">
    <location>
        <begin position="177"/>
        <end position="205"/>
    </location>
</feature>
<evidence type="ECO:0000313" key="3">
    <source>
        <dbReference type="EMBL" id="OHA68746.1"/>
    </source>
</evidence>
<evidence type="ECO:0000313" key="4">
    <source>
        <dbReference type="Proteomes" id="UP000179258"/>
    </source>
</evidence>
<feature type="transmembrane region" description="Helical" evidence="1">
    <location>
        <begin position="332"/>
        <end position="351"/>
    </location>
</feature>
<organism evidence="3 4">
    <name type="scientific">Candidatus Wildermuthbacteria bacterium RIFCSPHIGHO2_02_FULL_47_17</name>
    <dbReference type="NCBI Taxonomy" id="1802452"/>
    <lineage>
        <taxon>Bacteria</taxon>
        <taxon>Candidatus Wildermuthiibacteriota</taxon>
    </lineage>
</organism>